<dbReference type="HOGENOM" id="CLU_184197_0_0_6"/>
<gene>
    <name evidence="2" type="ORF">F934_01686</name>
</gene>
<proteinExistence type="predicted"/>
<name>N9FJC2_9GAMM</name>
<comment type="caution">
    <text evidence="2">The sequence shown here is derived from an EMBL/GenBank/DDBJ whole genome shotgun (WGS) entry which is preliminary data.</text>
</comment>
<feature type="transmembrane region" description="Helical" evidence="1">
    <location>
        <begin position="66"/>
        <end position="85"/>
    </location>
</feature>
<accession>N9FJC2</accession>
<dbReference type="RefSeq" id="WP_005053953.1">
    <property type="nucleotide sequence ID" value="NZ_KB849759.1"/>
</dbReference>
<evidence type="ECO:0000256" key="1">
    <source>
        <dbReference type="SAM" id="Phobius"/>
    </source>
</evidence>
<keyword evidence="1" id="KW-0472">Membrane</keyword>
<dbReference type="EMBL" id="APQK01000012">
    <property type="protein sequence ID" value="ENW04954.1"/>
    <property type="molecule type" value="Genomic_DNA"/>
</dbReference>
<evidence type="ECO:0008006" key="4">
    <source>
        <dbReference type="Google" id="ProtNLM"/>
    </source>
</evidence>
<dbReference type="AlphaFoldDB" id="N9FJC2"/>
<organism evidence="2 3">
    <name type="scientific">Acinetobacter beijerinckii ANC 3835</name>
    <dbReference type="NCBI Taxonomy" id="1217649"/>
    <lineage>
        <taxon>Bacteria</taxon>
        <taxon>Pseudomonadati</taxon>
        <taxon>Pseudomonadota</taxon>
        <taxon>Gammaproteobacteria</taxon>
        <taxon>Moraxellales</taxon>
        <taxon>Moraxellaceae</taxon>
        <taxon>Acinetobacter</taxon>
    </lineage>
</organism>
<evidence type="ECO:0000313" key="2">
    <source>
        <dbReference type="EMBL" id="ENW04954.1"/>
    </source>
</evidence>
<dbReference type="Proteomes" id="UP000018417">
    <property type="component" value="Unassembled WGS sequence"/>
</dbReference>
<feature type="transmembrane region" description="Helical" evidence="1">
    <location>
        <begin position="40"/>
        <end position="59"/>
    </location>
</feature>
<keyword evidence="1" id="KW-1133">Transmembrane helix</keyword>
<evidence type="ECO:0000313" key="3">
    <source>
        <dbReference type="Proteomes" id="UP000018417"/>
    </source>
</evidence>
<reference evidence="2 3" key="1">
    <citation type="submission" date="2013-02" db="EMBL/GenBank/DDBJ databases">
        <title>The Genome Sequence of Acinetobacter beijerinckii ANC 3835.</title>
        <authorList>
            <consortium name="The Broad Institute Genome Sequencing Platform"/>
            <consortium name="The Broad Institute Genome Sequencing Center for Infectious Disease"/>
            <person name="Cerqueira G."/>
            <person name="Feldgarden M."/>
            <person name="Courvalin P."/>
            <person name="Perichon B."/>
            <person name="Grillot-Courvalin C."/>
            <person name="Clermont D."/>
            <person name="Rocha E."/>
            <person name="Yoon E.-J."/>
            <person name="Nemec A."/>
            <person name="Walker B."/>
            <person name="Young S.K."/>
            <person name="Zeng Q."/>
            <person name="Gargeya S."/>
            <person name="Fitzgerald M."/>
            <person name="Haas B."/>
            <person name="Abouelleil A."/>
            <person name="Alvarado L."/>
            <person name="Arachchi H.M."/>
            <person name="Berlin A.M."/>
            <person name="Chapman S.B."/>
            <person name="Dewar J."/>
            <person name="Goldberg J."/>
            <person name="Griggs A."/>
            <person name="Gujja S."/>
            <person name="Hansen M."/>
            <person name="Howarth C."/>
            <person name="Imamovic A."/>
            <person name="Larimer J."/>
            <person name="McCowan C."/>
            <person name="Murphy C."/>
            <person name="Neiman D."/>
            <person name="Pearson M."/>
            <person name="Priest M."/>
            <person name="Roberts A."/>
            <person name="Saif S."/>
            <person name="Shea T."/>
            <person name="Sisk P."/>
            <person name="Sykes S."/>
            <person name="Wortman J."/>
            <person name="Nusbaum C."/>
            <person name="Birren B."/>
        </authorList>
    </citation>
    <scope>NUCLEOTIDE SEQUENCE [LARGE SCALE GENOMIC DNA]</scope>
    <source>
        <strain evidence="2 3">ANC 3835</strain>
    </source>
</reference>
<protein>
    <recommendedName>
        <fullName evidence="4">DUF1634 domain-containing protein</fullName>
    </recommendedName>
</protein>
<keyword evidence="1" id="KW-0812">Transmembrane</keyword>
<sequence length="93" mass="10866">MILFSLFLILIGMFNLYRCSAKQINKVQSKNQQIFIHYRTHIRVVAYICFLLAGSLLCLEYGSSIGFVSWWIFATPVTFILVLWINELKSSKR</sequence>